<dbReference type="InterPro" id="IPR018933">
    <property type="entry name" value="Netrin_module_non-TIMP"/>
</dbReference>
<evidence type="ECO:0000256" key="1">
    <source>
        <dbReference type="ARBA" id="ARBA00004613"/>
    </source>
</evidence>
<name>A0ABQ9E5P8_TEGGR</name>
<evidence type="ECO:0000259" key="11">
    <source>
        <dbReference type="PROSITE" id="PS50038"/>
    </source>
</evidence>
<evidence type="ECO:0000256" key="9">
    <source>
        <dbReference type="SAM" id="MobiDB-lite"/>
    </source>
</evidence>
<dbReference type="Gene3D" id="1.10.2000.10">
    <property type="entry name" value="Frizzled cysteine-rich domain"/>
    <property type="match status" value="1"/>
</dbReference>
<evidence type="ECO:0000256" key="10">
    <source>
        <dbReference type="SAM" id="SignalP"/>
    </source>
</evidence>
<comment type="caution">
    <text evidence="13">The sequence shown here is derived from an EMBL/GenBank/DDBJ whole genome shotgun (WGS) entry which is preliminary data.</text>
</comment>
<dbReference type="InterPro" id="IPR036790">
    <property type="entry name" value="Frizzled_dom_sf"/>
</dbReference>
<dbReference type="SUPFAM" id="SSF50242">
    <property type="entry name" value="TIMP-like"/>
    <property type="match status" value="1"/>
</dbReference>
<dbReference type="SUPFAM" id="SSF63501">
    <property type="entry name" value="Frizzled cysteine-rich domain"/>
    <property type="match status" value="1"/>
</dbReference>
<feature type="disulfide bond" evidence="8">
    <location>
        <begin position="62"/>
        <end position="108"/>
    </location>
</feature>
<evidence type="ECO:0000259" key="12">
    <source>
        <dbReference type="PROSITE" id="PS50189"/>
    </source>
</evidence>
<keyword evidence="5" id="KW-0879">Wnt signaling pathway</keyword>
<comment type="caution">
    <text evidence="8">Lacks conserved residue(s) required for the propagation of feature annotation.</text>
</comment>
<dbReference type="InterPro" id="IPR008993">
    <property type="entry name" value="TIMP-like_OB-fold"/>
</dbReference>
<dbReference type="Pfam" id="PF01759">
    <property type="entry name" value="NTR"/>
    <property type="match status" value="1"/>
</dbReference>
<keyword evidence="4" id="KW-0964">Secreted</keyword>
<keyword evidence="10" id="KW-0732">Signal</keyword>
<evidence type="ECO:0000256" key="2">
    <source>
        <dbReference type="ARBA" id="ARBA00010054"/>
    </source>
</evidence>
<evidence type="ECO:0000256" key="6">
    <source>
        <dbReference type="ARBA" id="ARBA00022782"/>
    </source>
</evidence>
<evidence type="ECO:0000256" key="7">
    <source>
        <dbReference type="ARBA" id="ARBA00023157"/>
    </source>
</evidence>
<dbReference type="EMBL" id="JARBDR010000921">
    <property type="protein sequence ID" value="KAJ8299066.1"/>
    <property type="molecule type" value="Genomic_DNA"/>
</dbReference>
<comment type="similarity">
    <text evidence="2">Belongs to the secreted frizzled-related protein (sFRP) family.</text>
</comment>
<feature type="domain" description="NTR" evidence="12">
    <location>
        <begin position="178"/>
        <end position="304"/>
    </location>
</feature>
<dbReference type="Gene3D" id="2.40.50.120">
    <property type="match status" value="1"/>
</dbReference>
<feature type="compositionally biased region" description="Basic residues" evidence="9">
    <location>
        <begin position="328"/>
        <end position="356"/>
    </location>
</feature>
<feature type="chain" id="PRO_5047245442" description="Secreted frizzled-related protein 5" evidence="10">
    <location>
        <begin position="22"/>
        <end position="367"/>
    </location>
</feature>
<organism evidence="13 14">
    <name type="scientific">Tegillarca granosa</name>
    <name type="common">Malaysian cockle</name>
    <name type="synonym">Anadara granosa</name>
    <dbReference type="NCBI Taxonomy" id="220873"/>
    <lineage>
        <taxon>Eukaryota</taxon>
        <taxon>Metazoa</taxon>
        <taxon>Spiralia</taxon>
        <taxon>Lophotrochozoa</taxon>
        <taxon>Mollusca</taxon>
        <taxon>Bivalvia</taxon>
        <taxon>Autobranchia</taxon>
        <taxon>Pteriomorphia</taxon>
        <taxon>Arcoida</taxon>
        <taxon>Arcoidea</taxon>
        <taxon>Arcidae</taxon>
        <taxon>Tegillarca</taxon>
    </lineage>
</organism>
<evidence type="ECO:0000256" key="4">
    <source>
        <dbReference type="ARBA" id="ARBA00022525"/>
    </source>
</evidence>
<proteinExistence type="inferred from homology"/>
<dbReference type="Pfam" id="PF01392">
    <property type="entry name" value="Fz"/>
    <property type="match status" value="1"/>
</dbReference>
<dbReference type="InterPro" id="IPR001134">
    <property type="entry name" value="Netrin_domain"/>
</dbReference>
<keyword evidence="14" id="KW-1185">Reference proteome</keyword>
<dbReference type="InterPro" id="IPR015526">
    <property type="entry name" value="Frizzled/SFRP"/>
</dbReference>
<comment type="subcellular location">
    <subcellularLocation>
        <location evidence="1">Secreted</location>
    </subcellularLocation>
</comment>
<gene>
    <name evidence="13" type="ORF">KUTeg_023126</name>
</gene>
<evidence type="ECO:0000313" key="14">
    <source>
        <dbReference type="Proteomes" id="UP001217089"/>
    </source>
</evidence>
<reference evidence="13 14" key="1">
    <citation type="submission" date="2022-12" db="EMBL/GenBank/DDBJ databases">
        <title>Chromosome-level genome of Tegillarca granosa.</title>
        <authorList>
            <person name="Kim J."/>
        </authorList>
    </citation>
    <scope>NUCLEOTIDE SEQUENCE [LARGE SCALE GENOMIC DNA]</scope>
    <source>
        <strain evidence="13">Teg-2019</strain>
        <tissue evidence="13">Adductor muscle</tissue>
    </source>
</reference>
<dbReference type="InterPro" id="IPR020067">
    <property type="entry name" value="Frizzled_dom"/>
</dbReference>
<dbReference type="PROSITE" id="PS50038">
    <property type="entry name" value="FZ"/>
    <property type="match status" value="1"/>
</dbReference>
<evidence type="ECO:0008006" key="15">
    <source>
        <dbReference type="Google" id="ProtNLM"/>
    </source>
</evidence>
<feature type="disulfide bond" evidence="8">
    <location>
        <begin position="127"/>
        <end position="151"/>
    </location>
</feature>
<dbReference type="PANTHER" id="PTHR11309">
    <property type="entry name" value="FRIZZLED"/>
    <property type="match status" value="1"/>
</dbReference>
<feature type="region of interest" description="Disordered" evidence="9">
    <location>
        <begin position="319"/>
        <end position="367"/>
    </location>
</feature>
<dbReference type="Proteomes" id="UP001217089">
    <property type="component" value="Unassembled WGS sequence"/>
</dbReference>
<keyword evidence="6" id="KW-0221">Differentiation</keyword>
<feature type="domain" description="FZ" evidence="11">
    <location>
        <begin position="47"/>
        <end position="164"/>
    </location>
</feature>
<evidence type="ECO:0000256" key="5">
    <source>
        <dbReference type="ARBA" id="ARBA00022687"/>
    </source>
</evidence>
<evidence type="ECO:0000313" key="13">
    <source>
        <dbReference type="EMBL" id="KAJ8299066.1"/>
    </source>
</evidence>
<accession>A0ABQ9E5P8</accession>
<evidence type="ECO:0000256" key="8">
    <source>
        <dbReference type="PROSITE-ProRule" id="PRU00090"/>
    </source>
</evidence>
<protein>
    <recommendedName>
        <fullName evidence="15">Secreted frizzled-related protein 5</fullName>
    </recommendedName>
</protein>
<keyword evidence="3" id="KW-0217">Developmental protein</keyword>
<dbReference type="SMART" id="SM00063">
    <property type="entry name" value="FRI"/>
    <property type="match status" value="1"/>
</dbReference>
<sequence length="367" mass="42328">MKRNMWLFYTTLLLTFYYGKSSTYTFDHAGGYLRDVDSDWAAISGRANQAKCIDIPDQLSLCNGIGYHQMRLPNLLGHDSIQEVMQQATSWVPLLGVECHPDTQLFLCSLFSPVCLDRPIYPCQSLCESVKNGCEQKMSFYGYNWPEMVRCSKFPNGSDLCIQAINNDTTIERSRNICSACSQPATYEGLIDNYCRASYVIAANIRRIKVKRNIKQLILKKKKKMIKKGGITKRERRKLNPILENVDCECDRINLNTTQKYIIMGNRTADGQFTVSYIGVWRRDRNFKKAIRKMRKLRKKRDPCNDIIEVEKVTENTISTGNQSSERKVKKNKKKDKVRGKKRKGEKRKTKKRTQKGTKATIKTVTP</sequence>
<feature type="signal peptide" evidence="10">
    <location>
        <begin position="1"/>
        <end position="21"/>
    </location>
</feature>
<dbReference type="PROSITE" id="PS50189">
    <property type="entry name" value="NTR"/>
    <property type="match status" value="1"/>
</dbReference>
<keyword evidence="7 8" id="KW-1015">Disulfide bond</keyword>
<evidence type="ECO:0000256" key="3">
    <source>
        <dbReference type="ARBA" id="ARBA00022473"/>
    </source>
</evidence>
<dbReference type="PANTHER" id="PTHR11309:SF148">
    <property type="entry name" value="SECRETED FRIZZLED-RELATED PROTEIN 1"/>
    <property type="match status" value="1"/>
</dbReference>